<dbReference type="PANTHER" id="PTHR47642">
    <property type="entry name" value="ATP-DEPENDENT DNA HELICASE"/>
    <property type="match status" value="1"/>
</dbReference>
<dbReference type="EMBL" id="JAUEPR010000048">
    <property type="protein sequence ID" value="KAK0471708.1"/>
    <property type="molecule type" value="Genomic_DNA"/>
</dbReference>
<evidence type="ECO:0000313" key="1">
    <source>
        <dbReference type="EMBL" id="KAK0471708.1"/>
    </source>
</evidence>
<organism evidence="1 2">
    <name type="scientific">Armillaria novae-zelandiae</name>
    <dbReference type="NCBI Taxonomy" id="153914"/>
    <lineage>
        <taxon>Eukaryota</taxon>
        <taxon>Fungi</taxon>
        <taxon>Dikarya</taxon>
        <taxon>Basidiomycota</taxon>
        <taxon>Agaricomycotina</taxon>
        <taxon>Agaricomycetes</taxon>
        <taxon>Agaricomycetidae</taxon>
        <taxon>Agaricales</taxon>
        <taxon>Marasmiineae</taxon>
        <taxon>Physalacriaceae</taxon>
        <taxon>Armillaria</taxon>
    </lineage>
</organism>
<dbReference type="AlphaFoldDB" id="A0AA39NTT4"/>
<proteinExistence type="predicted"/>
<dbReference type="Proteomes" id="UP001175227">
    <property type="component" value="Unassembled WGS sequence"/>
</dbReference>
<gene>
    <name evidence="1" type="ORF">IW261DRAFT_1289967</name>
</gene>
<protein>
    <recommendedName>
        <fullName evidence="3">ATP-dependent DNA helicase</fullName>
    </recommendedName>
</protein>
<feature type="non-terminal residue" evidence="1">
    <location>
        <position position="80"/>
    </location>
</feature>
<feature type="non-terminal residue" evidence="1">
    <location>
        <position position="1"/>
    </location>
</feature>
<evidence type="ECO:0000313" key="2">
    <source>
        <dbReference type="Proteomes" id="UP001175227"/>
    </source>
</evidence>
<name>A0AA39NTT4_9AGAR</name>
<keyword evidence="2" id="KW-1185">Reference proteome</keyword>
<evidence type="ECO:0008006" key="3">
    <source>
        <dbReference type="Google" id="ProtNLM"/>
    </source>
</evidence>
<sequence>LNENQMLAFSIVKHHLTADLHKCDPQQLLMHIQGPGRTGKTVVIKTIAHMFHKYNVQDTLGLMATSGIAATLFGGGTIHS</sequence>
<accession>A0AA39NTT4</accession>
<dbReference type="InterPro" id="IPR027417">
    <property type="entry name" value="P-loop_NTPase"/>
</dbReference>
<dbReference type="InterPro" id="IPR051055">
    <property type="entry name" value="PIF1_helicase"/>
</dbReference>
<comment type="caution">
    <text evidence="1">The sequence shown here is derived from an EMBL/GenBank/DDBJ whole genome shotgun (WGS) entry which is preliminary data.</text>
</comment>
<dbReference type="Gene3D" id="3.40.50.300">
    <property type="entry name" value="P-loop containing nucleotide triphosphate hydrolases"/>
    <property type="match status" value="1"/>
</dbReference>
<reference evidence="1" key="1">
    <citation type="submission" date="2023-06" db="EMBL/GenBank/DDBJ databases">
        <authorList>
            <consortium name="Lawrence Berkeley National Laboratory"/>
            <person name="Ahrendt S."/>
            <person name="Sahu N."/>
            <person name="Indic B."/>
            <person name="Wong-Bajracharya J."/>
            <person name="Merenyi Z."/>
            <person name="Ke H.-M."/>
            <person name="Monk M."/>
            <person name="Kocsube S."/>
            <person name="Drula E."/>
            <person name="Lipzen A."/>
            <person name="Balint B."/>
            <person name="Henrissat B."/>
            <person name="Andreopoulos B."/>
            <person name="Martin F.M."/>
            <person name="Harder C.B."/>
            <person name="Rigling D."/>
            <person name="Ford K.L."/>
            <person name="Foster G.D."/>
            <person name="Pangilinan J."/>
            <person name="Papanicolaou A."/>
            <person name="Barry K."/>
            <person name="LaButti K."/>
            <person name="Viragh M."/>
            <person name="Koriabine M."/>
            <person name="Yan M."/>
            <person name="Riley R."/>
            <person name="Champramary S."/>
            <person name="Plett K.L."/>
            <person name="Tsai I.J."/>
            <person name="Slot J."/>
            <person name="Sipos G."/>
            <person name="Plett J."/>
            <person name="Nagy L.G."/>
            <person name="Grigoriev I.V."/>
        </authorList>
    </citation>
    <scope>NUCLEOTIDE SEQUENCE</scope>
    <source>
        <strain evidence="1">ICMP 16352</strain>
    </source>
</reference>